<dbReference type="InterPro" id="IPR013536">
    <property type="entry name" value="WLM_dom"/>
</dbReference>
<gene>
    <name evidence="3" type="ORF">ED733_004429</name>
</gene>
<dbReference type="PANTHER" id="PTHR46622">
    <property type="entry name" value="DNA-DEPENDENT METALLOPROTEASE WSS1"/>
    <property type="match status" value="1"/>
</dbReference>
<feature type="region of interest" description="Disordered" evidence="1">
    <location>
        <begin position="314"/>
        <end position="351"/>
    </location>
</feature>
<dbReference type="PROSITE" id="PS51397">
    <property type="entry name" value="WLM"/>
    <property type="match status" value="1"/>
</dbReference>
<evidence type="ECO:0000313" key="3">
    <source>
        <dbReference type="EMBL" id="TWU73934.1"/>
    </source>
</evidence>
<organism evidence="3 4">
    <name type="scientific">Metarhizium rileyi (strain RCEF 4871)</name>
    <name type="common">Nomuraea rileyi</name>
    <dbReference type="NCBI Taxonomy" id="1649241"/>
    <lineage>
        <taxon>Eukaryota</taxon>
        <taxon>Fungi</taxon>
        <taxon>Dikarya</taxon>
        <taxon>Ascomycota</taxon>
        <taxon>Pezizomycotina</taxon>
        <taxon>Sordariomycetes</taxon>
        <taxon>Hypocreomycetidae</taxon>
        <taxon>Hypocreales</taxon>
        <taxon>Clavicipitaceae</taxon>
        <taxon>Metarhizium</taxon>
    </lineage>
</organism>
<feature type="domain" description="WLM" evidence="2">
    <location>
        <begin position="1"/>
        <end position="197"/>
    </location>
</feature>
<dbReference type="Pfam" id="PF08325">
    <property type="entry name" value="WLM"/>
    <property type="match status" value="1"/>
</dbReference>
<evidence type="ECO:0000256" key="1">
    <source>
        <dbReference type="SAM" id="MobiDB-lite"/>
    </source>
</evidence>
<evidence type="ECO:0000313" key="4">
    <source>
        <dbReference type="Proteomes" id="UP000317257"/>
    </source>
</evidence>
<dbReference type="InterPro" id="IPR053000">
    <property type="entry name" value="WSS1-like_metalloprotease"/>
</dbReference>
<comment type="caution">
    <text evidence="3">The sequence shown here is derived from an EMBL/GenBank/DDBJ whole genome shotgun (WGS) entry which is preliminary data.</text>
</comment>
<dbReference type="AlphaFoldDB" id="A0A5C6G8X4"/>
<reference evidence="4" key="1">
    <citation type="submission" date="2018-12" db="EMBL/GenBank/DDBJ databases">
        <title>The complete genome of Metarhizium rileyi, a key fungal pathogen of Lepidoptera.</title>
        <authorList>
            <person name="Binneck E."/>
            <person name="Lastra C.C.L."/>
            <person name="Sosa-Gomez D.R."/>
        </authorList>
    </citation>
    <scope>NUCLEOTIDE SEQUENCE [LARGE SCALE GENOMIC DNA]</scope>
    <source>
        <strain evidence="4">Cep018-CH2</strain>
    </source>
</reference>
<dbReference type="GO" id="GO:0008237">
    <property type="term" value="F:metallopeptidase activity"/>
    <property type="evidence" value="ECO:0007669"/>
    <property type="project" value="TreeGrafter"/>
</dbReference>
<feature type="compositionally biased region" description="Polar residues" evidence="1">
    <location>
        <begin position="324"/>
        <end position="339"/>
    </location>
</feature>
<dbReference type="EMBL" id="SBHS01000014">
    <property type="protein sequence ID" value="TWU73934.1"/>
    <property type="molecule type" value="Genomic_DNA"/>
</dbReference>
<feature type="region of interest" description="Disordered" evidence="1">
    <location>
        <begin position="142"/>
        <end position="179"/>
    </location>
</feature>
<dbReference type="Proteomes" id="UP000317257">
    <property type="component" value="Unassembled WGS sequence"/>
</dbReference>
<feature type="compositionally biased region" description="Basic residues" evidence="1">
    <location>
        <begin position="340"/>
        <end position="351"/>
    </location>
</feature>
<name>A0A5C6G8X4_METRR</name>
<feature type="compositionally biased region" description="Basic and acidic residues" evidence="1">
    <location>
        <begin position="147"/>
        <end position="160"/>
    </location>
</feature>
<dbReference type="PANTHER" id="PTHR46622:SF1">
    <property type="entry name" value="DNA-DEPENDENT METALLOPROTEASE WSS1"/>
    <property type="match status" value="1"/>
</dbReference>
<sequence length="404" mass="44790">MSNAERLVGSFVPLATEQHASDALFILKRIASQVKPSMRARGWTVGQLAEFYPSKETLLGRNINRGETIFLRLRSVEDKNQFLPYEDVLDAMLHELAHMVHVSHDQMFQALWDQLRDECQGLMMKGYTGEGFLEQGRRLGGASMPHQEAHHAAREAERRRTSASLGMEPGQRLGGRSPWPGQDIRHIMASAAESRNAVLEGYGSERYSDREIIIEIADTAANDGFETRADEDEADAIAITLRELSQEENTISSPLYAQYSADEDEADIIALVQALWELSHDEENTTSGPSYVRPSADYAGGRYGGFVTREAVDSQGEAAGSATAVDTGNHLTGDNSPPSQKRHRKTGKLTKHKADARLGSLALARHRSAVGVDMQPLRNSHGATVVDVFVLWQDEEKLYMRCRL</sequence>
<proteinExistence type="predicted"/>
<dbReference type="GO" id="GO:0006281">
    <property type="term" value="P:DNA repair"/>
    <property type="evidence" value="ECO:0007669"/>
    <property type="project" value="TreeGrafter"/>
</dbReference>
<evidence type="ECO:0000259" key="2">
    <source>
        <dbReference type="PROSITE" id="PS51397"/>
    </source>
</evidence>
<accession>A0A5C6G8X4</accession>
<dbReference type="GO" id="GO:0005634">
    <property type="term" value="C:nucleus"/>
    <property type="evidence" value="ECO:0007669"/>
    <property type="project" value="TreeGrafter"/>
</dbReference>
<protein>
    <recommendedName>
        <fullName evidence="2">WLM domain-containing protein</fullName>
    </recommendedName>
</protein>